<accession>A0AA48QWB7</accession>
<dbReference type="KEGG" id="ccac:CcaHIS019_0410400"/>
<feature type="region of interest" description="Disordered" evidence="2">
    <location>
        <begin position="1"/>
        <end position="20"/>
    </location>
</feature>
<name>A0AA48QWB7_9TREE</name>
<dbReference type="RefSeq" id="XP_060457485.1">
    <property type="nucleotide sequence ID" value="XM_060600941.1"/>
</dbReference>
<evidence type="ECO:0000313" key="3">
    <source>
        <dbReference type="EMBL" id="BEI92220.1"/>
    </source>
</evidence>
<proteinExistence type="predicted"/>
<organism evidence="3 4">
    <name type="scientific">Cutaneotrichosporon cavernicola</name>
    <dbReference type="NCBI Taxonomy" id="279322"/>
    <lineage>
        <taxon>Eukaryota</taxon>
        <taxon>Fungi</taxon>
        <taxon>Dikarya</taxon>
        <taxon>Basidiomycota</taxon>
        <taxon>Agaricomycotina</taxon>
        <taxon>Tremellomycetes</taxon>
        <taxon>Trichosporonales</taxon>
        <taxon>Trichosporonaceae</taxon>
        <taxon>Cutaneotrichosporon</taxon>
    </lineage>
</organism>
<keyword evidence="4" id="KW-1185">Reference proteome</keyword>
<reference evidence="3" key="1">
    <citation type="journal article" date="2023" name="BMC Genomics">
        <title>Chromosome-level genome assemblies of Cutaneotrichosporon spp. (Trichosporonales, Basidiomycota) reveal imbalanced evolution between nucleotide sequences and chromosome synteny.</title>
        <authorList>
            <person name="Kobayashi Y."/>
            <person name="Kayamori A."/>
            <person name="Aoki K."/>
            <person name="Shiwa Y."/>
            <person name="Matsutani M."/>
            <person name="Fujita N."/>
            <person name="Sugita T."/>
            <person name="Iwasaki W."/>
            <person name="Tanaka N."/>
            <person name="Takashima M."/>
        </authorList>
    </citation>
    <scope>NUCLEOTIDE SEQUENCE</scope>
    <source>
        <strain evidence="3">HIS019</strain>
    </source>
</reference>
<feature type="region of interest" description="Disordered" evidence="2">
    <location>
        <begin position="28"/>
        <end position="87"/>
    </location>
</feature>
<protein>
    <submittedName>
        <fullName evidence="3">Uncharacterized protein</fullName>
    </submittedName>
</protein>
<dbReference type="GeneID" id="85496090"/>
<gene>
    <name evidence="3" type="ORF">CcaverHIS019_0410400</name>
</gene>
<evidence type="ECO:0000313" key="4">
    <source>
        <dbReference type="Proteomes" id="UP001233271"/>
    </source>
</evidence>
<keyword evidence="1" id="KW-0175">Coiled coil</keyword>
<dbReference type="EMBL" id="AP028215">
    <property type="protein sequence ID" value="BEI92220.1"/>
    <property type="molecule type" value="Genomic_DNA"/>
</dbReference>
<evidence type="ECO:0000256" key="2">
    <source>
        <dbReference type="SAM" id="MobiDB-lite"/>
    </source>
</evidence>
<dbReference type="Proteomes" id="UP001233271">
    <property type="component" value="Chromosome 4"/>
</dbReference>
<dbReference type="AlphaFoldDB" id="A0AA48QWB7"/>
<feature type="coiled-coil region" evidence="1">
    <location>
        <begin position="259"/>
        <end position="293"/>
    </location>
</feature>
<feature type="coiled-coil region" evidence="1">
    <location>
        <begin position="183"/>
        <end position="220"/>
    </location>
</feature>
<feature type="coiled-coil region" evidence="1">
    <location>
        <begin position="105"/>
        <end position="132"/>
    </location>
</feature>
<sequence length="345" mass="37641">MPPNDAALSRSVRSPLIPRRATVPNAKPVACICGASPAPGSENRFSDSTVSTVSTVPLGESRKPPRPSHYSEQGYDADTSDRESVARSFEAHTWRTAAFEAQVRAEAAEERAEALVAALEDAYSERDAAEAAGRKGLASLASVVREKIVVEELLKAEQARTAGAVEAAKHIAKAGDKAVVILREEVETAVGKYEAEHAALKAENEQMATLLQRLMVLAEKPDERQHDDRTISRTFSLRRRKKPLEALVDEGALPPSIREQLLLREKERLEAELEAVQKQRSAAMARARGAEESEGLRALDAAGEVARGVRERAEVCGDCLPKVLKAVARAEDDVRRKYERAVVRN</sequence>
<evidence type="ECO:0000256" key="1">
    <source>
        <dbReference type="SAM" id="Coils"/>
    </source>
</evidence>